<keyword evidence="7" id="KW-1133">Transmembrane helix</keyword>
<comment type="cofactor">
    <cofactor evidence="1 5">
        <name>heme</name>
        <dbReference type="ChEBI" id="CHEBI:30413"/>
    </cofactor>
</comment>
<sequence length="551" mass="61486">MDTSLFSKFVGVSLLVIIVYVSLVYLFSPKYDPREPPVIPSLIPYVGHILGLLRYGQRYFEILSASNNIPIYTLQTLNKRTYVVNSADLVAAVERNEKNIAFFPFVSSLAPRVFDLAPDSRAMGLINYNIDGKIVGKEGKVGVAHETHKGMHRELAPGPNLDRMHKFMLGTLAPFFDEWAIEGGWEGGLFEWIRPRFTIASTEAIYGERNPIKLQPELAQAFWDFEKDFTMIILGLYPKYTARKGFAGRRKLHQAINEYFNRGDHQYGLGVLKVRHDAVINNGGTTDDVARFEIGDLVGVLVNATPTFFWMLLTIYSDPTLLEEIRTEITAVTTTIEPSATGTGSRKRKHEIDITNLETKCPLLLSSYRELLRHRTQSSSSRWIVKDTIIADKYLLKKDSVLMIPGALIHADPIWGPDRTAYNPRRFLKQDPPTSPSPSTSTPTSTPPTNPAAPPPKTPRLHPGAVRAWGGGQTLCPGRFFATTEITGAVAMVLMRFEMEAVGGKGWVFPKVDGNRVASSIHPPGRDVRVRVWEREGWRGEGWGFGFAGGV</sequence>
<dbReference type="Pfam" id="PF00067">
    <property type="entry name" value="p450"/>
    <property type="match status" value="1"/>
</dbReference>
<dbReference type="AlphaFoldDB" id="A0A8H3J8D1"/>
<evidence type="ECO:0000313" key="8">
    <source>
        <dbReference type="EMBL" id="CAF9942534.1"/>
    </source>
</evidence>
<name>A0A8H3J8D1_9LECA</name>
<dbReference type="InterPro" id="IPR053007">
    <property type="entry name" value="CYP450_monoxygenase_sec-met"/>
</dbReference>
<protein>
    <recommendedName>
        <fullName evidence="10">Cytochrome P450</fullName>
    </recommendedName>
</protein>
<evidence type="ECO:0000256" key="5">
    <source>
        <dbReference type="PIRSR" id="PIRSR602403-1"/>
    </source>
</evidence>
<evidence type="ECO:0000313" key="9">
    <source>
        <dbReference type="Proteomes" id="UP000664534"/>
    </source>
</evidence>
<dbReference type="Gene3D" id="1.10.630.10">
    <property type="entry name" value="Cytochrome P450"/>
    <property type="match status" value="1"/>
</dbReference>
<evidence type="ECO:0000256" key="1">
    <source>
        <dbReference type="ARBA" id="ARBA00001971"/>
    </source>
</evidence>
<dbReference type="InterPro" id="IPR002403">
    <property type="entry name" value="Cyt_P450_E_grp-IV"/>
</dbReference>
<keyword evidence="7" id="KW-0812">Transmembrane</keyword>
<accession>A0A8H3J8D1</accession>
<dbReference type="GO" id="GO:0020037">
    <property type="term" value="F:heme binding"/>
    <property type="evidence" value="ECO:0007669"/>
    <property type="project" value="InterPro"/>
</dbReference>
<comment type="similarity">
    <text evidence="2">Belongs to the cytochrome P450 family.</text>
</comment>
<keyword evidence="3 5" id="KW-0479">Metal-binding</keyword>
<keyword evidence="7" id="KW-0472">Membrane</keyword>
<evidence type="ECO:0000256" key="7">
    <source>
        <dbReference type="SAM" id="Phobius"/>
    </source>
</evidence>
<feature type="compositionally biased region" description="Pro residues" evidence="6">
    <location>
        <begin position="445"/>
        <end position="458"/>
    </location>
</feature>
<dbReference type="InterPro" id="IPR036396">
    <property type="entry name" value="Cyt_P450_sf"/>
</dbReference>
<evidence type="ECO:0000256" key="6">
    <source>
        <dbReference type="SAM" id="MobiDB-lite"/>
    </source>
</evidence>
<proteinExistence type="inferred from homology"/>
<comment type="caution">
    <text evidence="8">The sequence shown here is derived from an EMBL/GenBank/DDBJ whole genome shotgun (WGS) entry which is preliminary data.</text>
</comment>
<feature type="region of interest" description="Disordered" evidence="6">
    <location>
        <begin position="421"/>
        <end position="464"/>
    </location>
</feature>
<dbReference type="Proteomes" id="UP000664534">
    <property type="component" value="Unassembled WGS sequence"/>
</dbReference>
<dbReference type="GO" id="GO:0016705">
    <property type="term" value="F:oxidoreductase activity, acting on paired donors, with incorporation or reduction of molecular oxygen"/>
    <property type="evidence" value="ECO:0007669"/>
    <property type="project" value="InterPro"/>
</dbReference>
<evidence type="ECO:0000256" key="3">
    <source>
        <dbReference type="ARBA" id="ARBA00022723"/>
    </source>
</evidence>
<feature type="transmembrane region" description="Helical" evidence="7">
    <location>
        <begin position="6"/>
        <end position="27"/>
    </location>
</feature>
<dbReference type="OrthoDB" id="1470350at2759"/>
<keyword evidence="5" id="KW-0349">Heme</keyword>
<reference evidence="8" key="1">
    <citation type="submission" date="2021-03" db="EMBL/GenBank/DDBJ databases">
        <authorList>
            <person name="Tagirdzhanova G."/>
        </authorList>
    </citation>
    <scope>NUCLEOTIDE SEQUENCE</scope>
</reference>
<dbReference type="PRINTS" id="PR00465">
    <property type="entry name" value="EP450IV"/>
</dbReference>
<organism evidence="8 9">
    <name type="scientific">Imshaugia aleurites</name>
    <dbReference type="NCBI Taxonomy" id="172621"/>
    <lineage>
        <taxon>Eukaryota</taxon>
        <taxon>Fungi</taxon>
        <taxon>Dikarya</taxon>
        <taxon>Ascomycota</taxon>
        <taxon>Pezizomycotina</taxon>
        <taxon>Lecanoromycetes</taxon>
        <taxon>OSLEUM clade</taxon>
        <taxon>Lecanoromycetidae</taxon>
        <taxon>Lecanorales</taxon>
        <taxon>Lecanorineae</taxon>
        <taxon>Parmeliaceae</taxon>
        <taxon>Imshaugia</taxon>
    </lineage>
</organism>
<gene>
    <name evidence="8" type="ORF">IMSHALPRED_003869</name>
</gene>
<dbReference type="InterPro" id="IPR001128">
    <property type="entry name" value="Cyt_P450"/>
</dbReference>
<dbReference type="CDD" id="cd11040">
    <property type="entry name" value="CYP7_CYP8-like"/>
    <property type="match status" value="1"/>
</dbReference>
<dbReference type="GO" id="GO:0004497">
    <property type="term" value="F:monooxygenase activity"/>
    <property type="evidence" value="ECO:0007669"/>
    <property type="project" value="InterPro"/>
</dbReference>
<evidence type="ECO:0008006" key="10">
    <source>
        <dbReference type="Google" id="ProtNLM"/>
    </source>
</evidence>
<evidence type="ECO:0000256" key="2">
    <source>
        <dbReference type="ARBA" id="ARBA00010617"/>
    </source>
</evidence>
<dbReference type="PANTHER" id="PTHR47582">
    <property type="entry name" value="P450, PUTATIVE (EUROFUNG)-RELATED"/>
    <property type="match status" value="1"/>
</dbReference>
<dbReference type="GO" id="GO:0005506">
    <property type="term" value="F:iron ion binding"/>
    <property type="evidence" value="ECO:0007669"/>
    <property type="project" value="InterPro"/>
</dbReference>
<dbReference type="SUPFAM" id="SSF48264">
    <property type="entry name" value="Cytochrome P450"/>
    <property type="match status" value="1"/>
</dbReference>
<dbReference type="PANTHER" id="PTHR47582:SF1">
    <property type="entry name" value="P450, PUTATIVE (EUROFUNG)-RELATED"/>
    <property type="match status" value="1"/>
</dbReference>
<keyword evidence="4 5" id="KW-0408">Iron</keyword>
<feature type="binding site" description="axial binding residue" evidence="5">
    <location>
        <position position="476"/>
    </location>
    <ligand>
        <name>heme</name>
        <dbReference type="ChEBI" id="CHEBI:30413"/>
    </ligand>
    <ligandPart>
        <name>Fe</name>
        <dbReference type="ChEBI" id="CHEBI:18248"/>
    </ligandPart>
</feature>
<keyword evidence="9" id="KW-1185">Reference proteome</keyword>
<dbReference type="EMBL" id="CAJPDT010000193">
    <property type="protein sequence ID" value="CAF9942534.1"/>
    <property type="molecule type" value="Genomic_DNA"/>
</dbReference>
<evidence type="ECO:0000256" key="4">
    <source>
        <dbReference type="ARBA" id="ARBA00023004"/>
    </source>
</evidence>